<accession>A0A8S3AAI9</accession>
<organism evidence="2 3">
    <name type="scientific">Rotaria magnacalcarata</name>
    <dbReference type="NCBI Taxonomy" id="392030"/>
    <lineage>
        <taxon>Eukaryota</taxon>
        <taxon>Metazoa</taxon>
        <taxon>Spiralia</taxon>
        <taxon>Gnathifera</taxon>
        <taxon>Rotifera</taxon>
        <taxon>Eurotatoria</taxon>
        <taxon>Bdelloidea</taxon>
        <taxon>Philodinida</taxon>
        <taxon>Philodinidae</taxon>
        <taxon>Rotaria</taxon>
    </lineage>
</organism>
<proteinExistence type="predicted"/>
<name>A0A8S3AAI9_9BILA</name>
<gene>
    <name evidence="2" type="ORF">SMN809_LOCUS43205</name>
</gene>
<dbReference type="EMBL" id="CAJOBI010126755">
    <property type="protein sequence ID" value="CAF4704976.1"/>
    <property type="molecule type" value="Genomic_DNA"/>
</dbReference>
<evidence type="ECO:0000313" key="3">
    <source>
        <dbReference type="Proteomes" id="UP000676336"/>
    </source>
</evidence>
<reference evidence="2" key="1">
    <citation type="submission" date="2021-02" db="EMBL/GenBank/DDBJ databases">
        <authorList>
            <person name="Nowell W R."/>
        </authorList>
    </citation>
    <scope>NUCLEOTIDE SEQUENCE</scope>
</reference>
<feature type="region of interest" description="Disordered" evidence="1">
    <location>
        <begin position="1"/>
        <end position="53"/>
    </location>
</feature>
<dbReference type="AlphaFoldDB" id="A0A8S3AAI9"/>
<dbReference type="Proteomes" id="UP000676336">
    <property type="component" value="Unassembled WGS sequence"/>
</dbReference>
<evidence type="ECO:0000256" key="1">
    <source>
        <dbReference type="SAM" id="MobiDB-lite"/>
    </source>
</evidence>
<sequence length="53" mass="5949">MAVIPEKFHREIEDSDTKTNLGASPGRKPSSDQQRKSTSRSSVGRARSTRTFR</sequence>
<protein>
    <submittedName>
        <fullName evidence="2">Uncharacterized protein</fullName>
    </submittedName>
</protein>
<evidence type="ECO:0000313" key="2">
    <source>
        <dbReference type="EMBL" id="CAF4704976.1"/>
    </source>
</evidence>
<comment type="caution">
    <text evidence="2">The sequence shown here is derived from an EMBL/GenBank/DDBJ whole genome shotgun (WGS) entry which is preliminary data.</text>
</comment>
<feature type="non-terminal residue" evidence="2">
    <location>
        <position position="53"/>
    </location>
</feature>
<feature type="compositionally biased region" description="Basic and acidic residues" evidence="1">
    <location>
        <begin position="1"/>
        <end position="17"/>
    </location>
</feature>